<dbReference type="AlphaFoldDB" id="A0A1A9WQQ2"/>
<reference evidence="1" key="2">
    <citation type="submission" date="2020-05" db="UniProtKB">
        <authorList>
            <consortium name="EnsemblMetazoa"/>
        </authorList>
    </citation>
    <scope>IDENTIFICATION</scope>
    <source>
        <strain evidence="1">IAEA</strain>
    </source>
</reference>
<sequence length="144" mass="16346">MKKYINFKTIFVRRRFEYICRKDRYDSHLRCTSFLEFIFRMHKTLTMQRTGLTRQCRIAEQIAALIASSAMGLGPDFSAFSFFSFCVTSNCIALMPICGAVATVGTLWEDCRLWYNFGALLKTTGVAGFTVDCLAAFITDALVL</sequence>
<reference evidence="2" key="1">
    <citation type="submission" date="2014-03" db="EMBL/GenBank/DDBJ databases">
        <authorList>
            <person name="Aksoy S."/>
            <person name="Warren W."/>
            <person name="Wilson R.K."/>
        </authorList>
    </citation>
    <scope>NUCLEOTIDE SEQUENCE [LARGE SCALE GENOMIC DNA]</scope>
    <source>
        <strain evidence="2">IAEA</strain>
    </source>
</reference>
<dbReference type="Proteomes" id="UP000091820">
    <property type="component" value="Unassembled WGS sequence"/>
</dbReference>
<accession>A0A1A9WQQ2</accession>
<evidence type="ECO:0000313" key="1">
    <source>
        <dbReference type="EnsemblMetazoa" id="GBRI028454-PA"/>
    </source>
</evidence>
<name>A0A1A9WQQ2_9MUSC</name>
<protein>
    <submittedName>
        <fullName evidence="1">Uncharacterized protein</fullName>
    </submittedName>
</protein>
<dbReference type="EnsemblMetazoa" id="GBRI028454-RA">
    <property type="protein sequence ID" value="GBRI028454-PA"/>
    <property type="gene ID" value="GBRI028454"/>
</dbReference>
<keyword evidence="2" id="KW-1185">Reference proteome</keyword>
<organism evidence="1 2">
    <name type="scientific">Glossina brevipalpis</name>
    <dbReference type="NCBI Taxonomy" id="37001"/>
    <lineage>
        <taxon>Eukaryota</taxon>
        <taxon>Metazoa</taxon>
        <taxon>Ecdysozoa</taxon>
        <taxon>Arthropoda</taxon>
        <taxon>Hexapoda</taxon>
        <taxon>Insecta</taxon>
        <taxon>Pterygota</taxon>
        <taxon>Neoptera</taxon>
        <taxon>Endopterygota</taxon>
        <taxon>Diptera</taxon>
        <taxon>Brachycera</taxon>
        <taxon>Muscomorpha</taxon>
        <taxon>Hippoboscoidea</taxon>
        <taxon>Glossinidae</taxon>
        <taxon>Glossina</taxon>
    </lineage>
</organism>
<proteinExistence type="predicted"/>
<dbReference type="VEuPathDB" id="VectorBase:GBRI028454"/>
<evidence type="ECO:0000313" key="2">
    <source>
        <dbReference type="Proteomes" id="UP000091820"/>
    </source>
</evidence>